<proteinExistence type="predicted"/>
<evidence type="ECO:0000259" key="2">
    <source>
        <dbReference type="PROSITE" id="PS50911"/>
    </source>
</evidence>
<evidence type="ECO:0000256" key="1">
    <source>
        <dbReference type="ARBA" id="ARBA00022529"/>
    </source>
</evidence>
<reference evidence="3" key="1">
    <citation type="journal article" date="2021" name="Proc. Natl. Acad. Sci. U.S.A.">
        <title>A Catalog of Tens of Thousands of Viruses from Human Metagenomes Reveals Hidden Associations with Chronic Diseases.</title>
        <authorList>
            <person name="Tisza M.J."/>
            <person name="Buck C.B."/>
        </authorList>
    </citation>
    <scope>NUCLEOTIDE SEQUENCE</scope>
    <source>
        <strain evidence="3">CtKS020</strain>
    </source>
</reference>
<protein>
    <submittedName>
        <fullName evidence="3">Endolysin</fullName>
    </submittedName>
</protein>
<evidence type="ECO:0000313" key="3">
    <source>
        <dbReference type="EMBL" id="DAE22248.1"/>
    </source>
</evidence>
<accession>A0A8S5QT20</accession>
<keyword evidence="1" id="KW-0929">Antimicrobial</keyword>
<dbReference type="PROSITE" id="PS50911">
    <property type="entry name" value="CHAP"/>
    <property type="match status" value="1"/>
</dbReference>
<name>A0A8S5QT20_9CAUD</name>
<feature type="domain" description="Peptidase C51" evidence="2">
    <location>
        <begin position="2"/>
        <end position="142"/>
    </location>
</feature>
<dbReference type="Gene3D" id="3.90.1720.10">
    <property type="entry name" value="endopeptidase domain like (from Nostoc punctiforme)"/>
    <property type="match status" value="1"/>
</dbReference>
<dbReference type="InterPro" id="IPR007921">
    <property type="entry name" value="CHAP_dom"/>
</dbReference>
<sequence>MGIAFDTFIKQHLGKAADVDGTAGVQCVDLAKAYLREVYDVPFFSVGSARNYFEKFTSYPALKAKFVRIENTPDFVPAKGDIAVWNGTKGGGHGHVALCTGEGDKHYFYSYDQNWDGKACKLVRHDYKGFLGVLRPRYTELLGDLSGTKDKFYPKYSGSSCSIVDALASLKIDASYRHRCAIAKANGIKRYVGTAEQNIKMLTLLTLGKLKEA</sequence>
<dbReference type="EMBL" id="BK015730">
    <property type="protein sequence ID" value="DAE22248.1"/>
    <property type="molecule type" value="Genomic_DNA"/>
</dbReference>
<dbReference type="SUPFAM" id="SSF54001">
    <property type="entry name" value="Cysteine proteinases"/>
    <property type="match status" value="1"/>
</dbReference>
<dbReference type="Pfam" id="PF05257">
    <property type="entry name" value="CHAP"/>
    <property type="match status" value="1"/>
</dbReference>
<organism evidence="3">
    <name type="scientific">Podoviridae sp. ctKS020</name>
    <dbReference type="NCBI Taxonomy" id="2826552"/>
    <lineage>
        <taxon>Viruses</taxon>
        <taxon>Duplodnaviria</taxon>
        <taxon>Heunggongvirae</taxon>
        <taxon>Uroviricota</taxon>
        <taxon>Caudoviricetes</taxon>
    </lineage>
</organism>
<dbReference type="SUPFAM" id="SSF158634">
    <property type="entry name" value="RPA2825-like"/>
    <property type="match status" value="1"/>
</dbReference>
<dbReference type="GO" id="GO:0001897">
    <property type="term" value="P:symbiont-mediated cytolysis of host cell"/>
    <property type="evidence" value="ECO:0007669"/>
    <property type="project" value="UniProtKB-ARBA"/>
</dbReference>
<dbReference type="InterPro" id="IPR038765">
    <property type="entry name" value="Papain-like_cys_pep_sf"/>
</dbReference>